<evidence type="ECO:0000256" key="5">
    <source>
        <dbReference type="SAM" id="SignalP"/>
    </source>
</evidence>
<protein>
    <recommendedName>
        <fullName evidence="8">Cutinase</fullName>
    </recommendedName>
</protein>
<dbReference type="AlphaFoldDB" id="A0A7W7CV45"/>
<keyword evidence="4" id="KW-1015">Disulfide bond</keyword>
<evidence type="ECO:0000313" key="6">
    <source>
        <dbReference type="EMBL" id="MBB4695237.1"/>
    </source>
</evidence>
<dbReference type="EMBL" id="JACHMF010000001">
    <property type="protein sequence ID" value="MBB4695237.1"/>
    <property type="molecule type" value="Genomic_DNA"/>
</dbReference>
<dbReference type="InterPro" id="IPR029058">
    <property type="entry name" value="AB_hydrolase_fold"/>
</dbReference>
<accession>A0A7W7CV45</accession>
<dbReference type="PANTHER" id="PTHR33630:SF9">
    <property type="entry name" value="CUTINASE 4"/>
    <property type="match status" value="1"/>
</dbReference>
<evidence type="ECO:0000313" key="7">
    <source>
        <dbReference type="Proteomes" id="UP000542742"/>
    </source>
</evidence>
<evidence type="ECO:0000256" key="3">
    <source>
        <dbReference type="ARBA" id="ARBA00022801"/>
    </source>
</evidence>
<keyword evidence="5" id="KW-0732">Signal</keyword>
<feature type="chain" id="PRO_5031398412" description="Cutinase" evidence="5">
    <location>
        <begin position="21"/>
        <end position="243"/>
    </location>
</feature>
<dbReference type="Proteomes" id="UP000542742">
    <property type="component" value="Unassembled WGS sequence"/>
</dbReference>
<dbReference type="RefSeq" id="WP_184953618.1">
    <property type="nucleotide sequence ID" value="NZ_BOMC01000075.1"/>
</dbReference>
<organism evidence="6 7">
    <name type="scientific">Paractinoplanes abujensis</name>
    <dbReference type="NCBI Taxonomy" id="882441"/>
    <lineage>
        <taxon>Bacteria</taxon>
        <taxon>Bacillati</taxon>
        <taxon>Actinomycetota</taxon>
        <taxon>Actinomycetes</taxon>
        <taxon>Micromonosporales</taxon>
        <taxon>Micromonosporaceae</taxon>
        <taxon>Paractinoplanes</taxon>
    </lineage>
</organism>
<dbReference type="SMART" id="SM01110">
    <property type="entry name" value="Cutinase"/>
    <property type="match status" value="1"/>
</dbReference>
<keyword evidence="7" id="KW-1185">Reference proteome</keyword>
<keyword evidence="3" id="KW-0378">Hydrolase</keyword>
<name>A0A7W7CV45_9ACTN</name>
<evidence type="ECO:0000256" key="4">
    <source>
        <dbReference type="ARBA" id="ARBA00023157"/>
    </source>
</evidence>
<feature type="signal peptide" evidence="5">
    <location>
        <begin position="1"/>
        <end position="20"/>
    </location>
</feature>
<dbReference type="GO" id="GO:0052689">
    <property type="term" value="F:carboxylic ester hydrolase activity"/>
    <property type="evidence" value="ECO:0007669"/>
    <property type="project" value="UniProtKB-KW"/>
</dbReference>
<proteinExistence type="inferred from homology"/>
<evidence type="ECO:0008006" key="8">
    <source>
        <dbReference type="Google" id="ProtNLM"/>
    </source>
</evidence>
<comment type="similarity">
    <text evidence="1">Belongs to the cutinase family.</text>
</comment>
<dbReference type="PANTHER" id="PTHR33630">
    <property type="entry name" value="CUTINASE RV1984C-RELATED-RELATED"/>
    <property type="match status" value="1"/>
</dbReference>
<dbReference type="Gene3D" id="3.40.50.1820">
    <property type="entry name" value="alpha/beta hydrolase"/>
    <property type="match status" value="1"/>
</dbReference>
<sequence length="243" mass="25817">MGAALLMLAGLGVTAPEALAVEVPACGDVLFVGVRGSGQNVGMGSENLDLLRALVDGPEEITAYPLPYRASPVTTFVKPASGRADYLRSVRRGVRALEKLLRERTRDCPDERLVLSGFSQGAMVIHRVLQRARPATLEHIAAVALMADGDRAPGDRAVRVGSAPAAGRGVAQAYAGTFEARRAPLPAGPAVFSLCSRYDLVCDFTPLHRHSGPLFVTGFLVHLGYGRAEIEPLAVRIQRALAR</sequence>
<evidence type="ECO:0000256" key="1">
    <source>
        <dbReference type="ARBA" id="ARBA00007534"/>
    </source>
</evidence>
<comment type="caution">
    <text evidence="6">The sequence shown here is derived from an EMBL/GenBank/DDBJ whole genome shotgun (WGS) entry which is preliminary data.</text>
</comment>
<dbReference type="Pfam" id="PF01083">
    <property type="entry name" value="Cutinase"/>
    <property type="match status" value="1"/>
</dbReference>
<keyword evidence="2" id="KW-0719">Serine esterase</keyword>
<dbReference type="InterPro" id="IPR000675">
    <property type="entry name" value="Cutinase/axe"/>
</dbReference>
<gene>
    <name evidence="6" type="ORF">BKA14_005385</name>
</gene>
<reference evidence="6 7" key="1">
    <citation type="submission" date="2020-08" db="EMBL/GenBank/DDBJ databases">
        <title>Sequencing the genomes of 1000 actinobacteria strains.</title>
        <authorList>
            <person name="Klenk H.-P."/>
        </authorList>
    </citation>
    <scope>NUCLEOTIDE SEQUENCE [LARGE SCALE GENOMIC DNA]</scope>
    <source>
        <strain evidence="6 7">DSM 45518</strain>
    </source>
</reference>
<evidence type="ECO:0000256" key="2">
    <source>
        <dbReference type="ARBA" id="ARBA00022487"/>
    </source>
</evidence>
<dbReference type="SUPFAM" id="SSF53474">
    <property type="entry name" value="alpha/beta-Hydrolases"/>
    <property type="match status" value="1"/>
</dbReference>